<dbReference type="RefSeq" id="WP_379085834.1">
    <property type="nucleotide sequence ID" value="NZ_JBHTJO010000001.1"/>
</dbReference>
<accession>A0ABW3J7W4</accession>
<dbReference type="InterPro" id="IPR002716">
    <property type="entry name" value="PIN_dom"/>
</dbReference>
<dbReference type="InterPro" id="IPR058652">
    <property type="entry name" value="VapC50_C"/>
</dbReference>
<feature type="domain" description="VapC50 C-terminal" evidence="2">
    <location>
        <begin position="130"/>
        <end position="183"/>
    </location>
</feature>
<feature type="domain" description="PIN" evidence="1">
    <location>
        <begin position="7"/>
        <end position="112"/>
    </location>
</feature>
<evidence type="ECO:0000259" key="1">
    <source>
        <dbReference type="Pfam" id="PF13470"/>
    </source>
</evidence>
<dbReference type="SUPFAM" id="SSF88723">
    <property type="entry name" value="PIN domain-like"/>
    <property type="match status" value="1"/>
</dbReference>
<gene>
    <name evidence="3" type="ORF">ACFQ2F_03635</name>
</gene>
<keyword evidence="4" id="KW-1185">Reference proteome</keyword>
<organism evidence="3 4">
    <name type="scientific">Methyloligella solikamskensis</name>
    <dbReference type="NCBI Taxonomy" id="1177756"/>
    <lineage>
        <taxon>Bacteria</taxon>
        <taxon>Pseudomonadati</taxon>
        <taxon>Pseudomonadota</taxon>
        <taxon>Alphaproteobacteria</taxon>
        <taxon>Hyphomicrobiales</taxon>
        <taxon>Hyphomicrobiaceae</taxon>
        <taxon>Methyloligella</taxon>
    </lineage>
</organism>
<evidence type="ECO:0000313" key="4">
    <source>
        <dbReference type="Proteomes" id="UP001597102"/>
    </source>
</evidence>
<comment type="caution">
    <text evidence="3">The sequence shown here is derived from an EMBL/GenBank/DDBJ whole genome shotgun (WGS) entry which is preliminary data.</text>
</comment>
<reference evidence="4" key="1">
    <citation type="journal article" date="2019" name="Int. J. Syst. Evol. Microbiol.">
        <title>The Global Catalogue of Microorganisms (GCM) 10K type strain sequencing project: providing services to taxonomists for standard genome sequencing and annotation.</title>
        <authorList>
            <consortium name="The Broad Institute Genomics Platform"/>
            <consortium name="The Broad Institute Genome Sequencing Center for Infectious Disease"/>
            <person name="Wu L."/>
            <person name="Ma J."/>
        </authorList>
    </citation>
    <scope>NUCLEOTIDE SEQUENCE [LARGE SCALE GENOMIC DNA]</scope>
    <source>
        <strain evidence="4">CCUG 61697</strain>
    </source>
</reference>
<dbReference type="Proteomes" id="UP001597102">
    <property type="component" value="Unassembled WGS sequence"/>
</dbReference>
<name>A0ABW3J7W4_9HYPH</name>
<evidence type="ECO:0000259" key="2">
    <source>
        <dbReference type="Pfam" id="PF26343"/>
    </source>
</evidence>
<dbReference type="InterPro" id="IPR029060">
    <property type="entry name" value="PIN-like_dom_sf"/>
</dbReference>
<proteinExistence type="predicted"/>
<dbReference type="Pfam" id="PF26343">
    <property type="entry name" value="VapC50_C"/>
    <property type="match status" value="1"/>
</dbReference>
<dbReference type="Pfam" id="PF13470">
    <property type="entry name" value="PIN_3"/>
    <property type="match status" value="1"/>
</dbReference>
<sequence length="189" mass="21160">MADRFVVVLDANVLYPFRVRDALLRFAEAGLYRARWSPSILKEWVDNLLAEKPHLAVSIESQFRAMEAAFPEALVTGFSDLIESLELPDPNDRHVLAAAIRCGAQQIVTENLKDFPEDCLKPWGLEAVSADTFLASTYELYPAEATSALRRMRADYQNPKMNVSEFLLDLTKSGLVKTVGIARSEVDLL</sequence>
<dbReference type="EMBL" id="JBHTJO010000001">
    <property type="protein sequence ID" value="MFD0986186.1"/>
    <property type="molecule type" value="Genomic_DNA"/>
</dbReference>
<evidence type="ECO:0000313" key="3">
    <source>
        <dbReference type="EMBL" id="MFD0986186.1"/>
    </source>
</evidence>
<protein>
    <submittedName>
        <fullName evidence="3">PIN domain-containing protein</fullName>
    </submittedName>
</protein>